<organism evidence="13 14">
    <name type="scientific">Clostridium cavendishii DSM 21758</name>
    <dbReference type="NCBI Taxonomy" id="1121302"/>
    <lineage>
        <taxon>Bacteria</taxon>
        <taxon>Bacillati</taxon>
        <taxon>Bacillota</taxon>
        <taxon>Clostridia</taxon>
        <taxon>Eubacteriales</taxon>
        <taxon>Clostridiaceae</taxon>
        <taxon>Clostridium</taxon>
    </lineage>
</organism>
<sequence length="415" mass="46799">MDSFTWELGLLLILLLLSAFFSSAETALMSLSKIRIRHLVDENVKGAKLVQKLLDDPNKLLGGILIGNNVVNIGASVLATSIAYKMFAGYKGAAIATVVMTILILIFGEITPKSLAKQNSERISFIVSKPINLVVILLTPIAFVLGKISSVFIKLLGGDVKTNQPFITQEELKTMMDVSEEEGVLENEEKEMIFNVFDFGDLQVKDVMAQRVDIIAVDTNVDYESLKQVIQEEQFSRIPVYNDNIDDIVGVLNVKDLIFVEDIKNNFDIKKYMREPFYTFEFKKITELFNEMKKTRNHIAVVLDEYGGTVGIVTIEDLVEEIVGEIEDEYDDDSDKEIEVIKEDEYVVDGSARLDDLSDMLGVLMESEEFDSLGGFIIGILGRLPEEKEELVFEGLRFIVEDMDKNRVKKVRIFT</sequence>
<comment type="similarity">
    <text evidence="2">Belongs to the UPF0053 family.</text>
</comment>
<dbReference type="SUPFAM" id="SSF56176">
    <property type="entry name" value="FAD-binding/transporter-associated domain-like"/>
    <property type="match status" value="1"/>
</dbReference>
<dbReference type="InterPro" id="IPR046342">
    <property type="entry name" value="CBS_dom_sf"/>
</dbReference>
<reference evidence="13 14" key="1">
    <citation type="submission" date="2016-11" db="EMBL/GenBank/DDBJ databases">
        <authorList>
            <person name="Jaros S."/>
            <person name="Januszkiewicz K."/>
            <person name="Wedrychowicz H."/>
        </authorList>
    </citation>
    <scope>NUCLEOTIDE SEQUENCE [LARGE SCALE GENOMIC DNA]</scope>
    <source>
        <strain evidence="13 14">DSM 21758</strain>
    </source>
</reference>
<dbReference type="PROSITE" id="PS51846">
    <property type="entry name" value="CNNM"/>
    <property type="match status" value="1"/>
</dbReference>
<dbReference type="PANTHER" id="PTHR22777:SF17">
    <property type="entry name" value="UPF0053 PROTEIN SLL0260"/>
    <property type="match status" value="1"/>
</dbReference>
<evidence type="ECO:0000256" key="6">
    <source>
        <dbReference type="ARBA" id="ARBA00023122"/>
    </source>
</evidence>
<dbReference type="Proteomes" id="UP000184310">
    <property type="component" value="Unassembled WGS sequence"/>
</dbReference>
<evidence type="ECO:0000256" key="10">
    <source>
        <dbReference type="SAM" id="Phobius"/>
    </source>
</evidence>
<keyword evidence="7 9" id="KW-0472">Membrane</keyword>
<dbReference type="SUPFAM" id="SSF54631">
    <property type="entry name" value="CBS-domain pair"/>
    <property type="match status" value="1"/>
</dbReference>
<dbReference type="Gene3D" id="3.10.580.10">
    <property type="entry name" value="CBS-domain"/>
    <property type="match status" value="1"/>
</dbReference>
<dbReference type="AlphaFoldDB" id="A0A1M6SV11"/>
<dbReference type="FunFam" id="3.10.580.10:FF:000002">
    <property type="entry name" value="Magnesium/cobalt efflux protein CorC"/>
    <property type="match status" value="1"/>
</dbReference>
<name>A0A1M6SV11_9CLOT</name>
<keyword evidence="3 9" id="KW-0812">Transmembrane</keyword>
<dbReference type="InterPro" id="IPR000644">
    <property type="entry name" value="CBS_dom"/>
</dbReference>
<evidence type="ECO:0000256" key="5">
    <source>
        <dbReference type="ARBA" id="ARBA00022989"/>
    </source>
</evidence>
<dbReference type="Gene3D" id="3.30.465.10">
    <property type="match status" value="1"/>
</dbReference>
<dbReference type="RefSeq" id="WP_072992023.1">
    <property type="nucleotide sequence ID" value="NZ_FQZB01000018.1"/>
</dbReference>
<evidence type="ECO:0000256" key="1">
    <source>
        <dbReference type="ARBA" id="ARBA00004141"/>
    </source>
</evidence>
<evidence type="ECO:0000259" key="11">
    <source>
        <dbReference type="PROSITE" id="PS51371"/>
    </source>
</evidence>
<keyword evidence="4" id="KW-0677">Repeat</keyword>
<evidence type="ECO:0000313" key="13">
    <source>
        <dbReference type="EMBL" id="SHK48526.1"/>
    </source>
</evidence>
<feature type="transmembrane region" description="Helical" evidence="10">
    <location>
        <begin position="60"/>
        <end position="80"/>
    </location>
</feature>
<evidence type="ECO:0000259" key="12">
    <source>
        <dbReference type="PROSITE" id="PS51846"/>
    </source>
</evidence>
<gene>
    <name evidence="13" type="ORF">SAMN02745163_03887</name>
</gene>
<dbReference type="GO" id="GO:0005886">
    <property type="term" value="C:plasma membrane"/>
    <property type="evidence" value="ECO:0007669"/>
    <property type="project" value="TreeGrafter"/>
</dbReference>
<dbReference type="Pfam" id="PF00571">
    <property type="entry name" value="CBS"/>
    <property type="match status" value="2"/>
</dbReference>
<dbReference type="SMART" id="SM00116">
    <property type="entry name" value="CBS"/>
    <property type="match status" value="2"/>
</dbReference>
<evidence type="ECO:0000256" key="7">
    <source>
        <dbReference type="ARBA" id="ARBA00023136"/>
    </source>
</evidence>
<dbReference type="OrthoDB" id="9798188at2"/>
<feature type="domain" description="CBS" evidence="11">
    <location>
        <begin position="208"/>
        <end position="269"/>
    </location>
</feature>
<feature type="domain" description="CBS" evidence="11">
    <location>
        <begin position="272"/>
        <end position="329"/>
    </location>
</feature>
<dbReference type="Pfam" id="PF03471">
    <property type="entry name" value="CorC_HlyC"/>
    <property type="match status" value="1"/>
</dbReference>
<keyword evidence="6 8" id="KW-0129">CBS domain</keyword>
<dbReference type="InterPro" id="IPR002550">
    <property type="entry name" value="CNNM"/>
</dbReference>
<dbReference type="PROSITE" id="PS51371">
    <property type="entry name" value="CBS"/>
    <property type="match status" value="2"/>
</dbReference>
<evidence type="ECO:0000256" key="2">
    <source>
        <dbReference type="ARBA" id="ARBA00006337"/>
    </source>
</evidence>
<dbReference type="GO" id="GO:0050660">
    <property type="term" value="F:flavin adenine dinucleotide binding"/>
    <property type="evidence" value="ECO:0007669"/>
    <property type="project" value="InterPro"/>
</dbReference>
<proteinExistence type="inferred from homology"/>
<keyword evidence="14" id="KW-1185">Reference proteome</keyword>
<dbReference type="SMART" id="SM01091">
    <property type="entry name" value="CorC_HlyC"/>
    <property type="match status" value="1"/>
</dbReference>
<evidence type="ECO:0000256" key="3">
    <source>
        <dbReference type="ARBA" id="ARBA00022692"/>
    </source>
</evidence>
<comment type="subcellular location">
    <subcellularLocation>
        <location evidence="1">Membrane</location>
        <topology evidence="1">Multi-pass membrane protein</topology>
    </subcellularLocation>
</comment>
<evidence type="ECO:0000313" key="14">
    <source>
        <dbReference type="Proteomes" id="UP000184310"/>
    </source>
</evidence>
<dbReference type="InterPro" id="IPR016169">
    <property type="entry name" value="FAD-bd_PCMH_sub2"/>
</dbReference>
<feature type="domain" description="CNNM transmembrane" evidence="12">
    <location>
        <begin position="1"/>
        <end position="189"/>
    </location>
</feature>
<accession>A0A1M6SV11</accession>
<evidence type="ECO:0000256" key="4">
    <source>
        <dbReference type="ARBA" id="ARBA00022737"/>
    </source>
</evidence>
<dbReference type="InterPro" id="IPR044751">
    <property type="entry name" value="Ion_transp-like_CBS"/>
</dbReference>
<evidence type="ECO:0000256" key="8">
    <source>
        <dbReference type="PROSITE-ProRule" id="PRU00703"/>
    </source>
</evidence>
<evidence type="ECO:0000256" key="9">
    <source>
        <dbReference type="PROSITE-ProRule" id="PRU01193"/>
    </source>
</evidence>
<dbReference type="InterPro" id="IPR005170">
    <property type="entry name" value="Transptr-assoc_dom"/>
</dbReference>
<dbReference type="EMBL" id="FQZB01000018">
    <property type="protein sequence ID" value="SHK48526.1"/>
    <property type="molecule type" value="Genomic_DNA"/>
</dbReference>
<keyword evidence="5 9" id="KW-1133">Transmembrane helix</keyword>
<dbReference type="InterPro" id="IPR036318">
    <property type="entry name" value="FAD-bd_PCMH-like_sf"/>
</dbReference>
<protein>
    <submittedName>
        <fullName evidence="13">Hemolysin, contains CBS domains</fullName>
    </submittedName>
</protein>
<dbReference type="PANTHER" id="PTHR22777">
    <property type="entry name" value="HEMOLYSIN-RELATED"/>
    <property type="match status" value="1"/>
</dbReference>
<feature type="transmembrane region" description="Helical" evidence="10">
    <location>
        <begin position="131"/>
        <end position="153"/>
    </location>
</feature>
<dbReference type="Pfam" id="PF01595">
    <property type="entry name" value="CNNM"/>
    <property type="match status" value="1"/>
</dbReference>
<feature type="transmembrane region" description="Helical" evidence="10">
    <location>
        <begin position="92"/>
        <end position="111"/>
    </location>
</feature>
<dbReference type="CDD" id="cd04590">
    <property type="entry name" value="CBS_pair_CorC_HlyC_assoc"/>
    <property type="match status" value="1"/>
</dbReference>